<evidence type="ECO:0000256" key="1">
    <source>
        <dbReference type="SAM" id="MobiDB-lite"/>
    </source>
</evidence>
<dbReference type="EMBL" id="WIWV01000007">
    <property type="protein sequence ID" value="KAF7719291.1"/>
    <property type="molecule type" value="Genomic_DNA"/>
</dbReference>
<dbReference type="Proteomes" id="UP000631181">
    <property type="component" value="Unassembled WGS sequence"/>
</dbReference>
<evidence type="ECO:0008006" key="4">
    <source>
        <dbReference type="Google" id="ProtNLM"/>
    </source>
</evidence>
<protein>
    <recommendedName>
        <fullName evidence="4">Erythromycin esterase</fullName>
    </recommendedName>
</protein>
<proteinExistence type="predicted"/>
<feature type="compositionally biased region" description="Polar residues" evidence="1">
    <location>
        <begin position="609"/>
        <end position="625"/>
    </location>
</feature>
<feature type="region of interest" description="Disordered" evidence="1">
    <location>
        <begin position="1"/>
        <end position="104"/>
    </location>
</feature>
<feature type="compositionally biased region" description="Polar residues" evidence="1">
    <location>
        <begin position="25"/>
        <end position="36"/>
    </location>
</feature>
<name>A0A8J8W731_9EURO</name>
<dbReference type="AlphaFoldDB" id="A0A8J8W731"/>
<feature type="compositionally biased region" description="Basic and acidic residues" evidence="1">
    <location>
        <begin position="216"/>
        <end position="229"/>
    </location>
</feature>
<evidence type="ECO:0000313" key="3">
    <source>
        <dbReference type="Proteomes" id="UP000631181"/>
    </source>
</evidence>
<reference evidence="2" key="1">
    <citation type="journal article" date="2020" name="Front. Microbiol.">
        <title>Gene regulatory networks of Penicillium echinulatum 2HH and Penicillium oxalicum 114-2 inferred by a computational biology approach.</title>
        <authorList>
            <person name="Lenz A.R."/>
            <person name="Galan-Vasquez E."/>
            <person name="Balbinot E."/>
            <person name="De Abreu F.P."/>
            <person name="De Oliveira N.S."/>
            <person name="Da Rosa L.O."/>
            <person name="De Avila E Silva S."/>
            <person name="Camassola M."/>
            <person name="Dillon A.J.P."/>
            <person name="Perez-Rueda E."/>
        </authorList>
    </citation>
    <scope>NUCLEOTIDE SEQUENCE</scope>
    <source>
        <strain evidence="2">S1M29</strain>
    </source>
</reference>
<organism evidence="2 3">
    <name type="scientific">Penicillium ucsense</name>
    <dbReference type="NCBI Taxonomy" id="2839758"/>
    <lineage>
        <taxon>Eukaryota</taxon>
        <taxon>Fungi</taxon>
        <taxon>Dikarya</taxon>
        <taxon>Ascomycota</taxon>
        <taxon>Pezizomycotina</taxon>
        <taxon>Eurotiomycetes</taxon>
        <taxon>Eurotiomycetidae</taxon>
        <taxon>Eurotiales</taxon>
        <taxon>Aspergillaceae</taxon>
        <taxon>Penicillium</taxon>
    </lineage>
</organism>
<gene>
    <name evidence="2" type="ORF">PECM_007591</name>
</gene>
<feature type="compositionally biased region" description="Polar residues" evidence="1">
    <location>
        <begin position="326"/>
        <end position="335"/>
    </location>
</feature>
<evidence type="ECO:0000313" key="2">
    <source>
        <dbReference type="EMBL" id="KAF7719291.1"/>
    </source>
</evidence>
<feature type="compositionally biased region" description="Basic residues" evidence="1">
    <location>
        <begin position="203"/>
        <end position="214"/>
    </location>
</feature>
<feature type="region of interest" description="Disordered" evidence="1">
    <location>
        <begin position="539"/>
        <end position="636"/>
    </location>
</feature>
<feature type="compositionally biased region" description="Basic and acidic residues" evidence="1">
    <location>
        <begin position="39"/>
        <end position="50"/>
    </location>
</feature>
<feature type="compositionally biased region" description="Basic and acidic residues" evidence="1">
    <location>
        <begin position="302"/>
        <end position="311"/>
    </location>
</feature>
<feature type="region of interest" description="Disordered" evidence="1">
    <location>
        <begin position="181"/>
        <end position="380"/>
    </location>
</feature>
<sequence length="636" mass="69166">MAVRRSARLRSVSAQPSPAPEQSHDATNGRQVQQQLAAVEERAEIQEVDHAAVSTPLTKRPHQRTPNVHSHSKKVETRTPTSVPAARPSLEEMHPSKAQKSTTKRVDTGMILGFNPIQKDADGKIIRNTAIQNTPSKSTASPAPTLFGTPGYEFKRGEESQLSEEAKQLMDSVREEVARIKGQMIQDKTNQARREHEADTMHGQRKIAKPKSKTSRFSDVHMAEFKKMDSIAGHPSAFRTAQGRFQPVTKSLKRTKSKAELNESGLEDGSPSKAPATAPSEDISNITTPIAKRARPNPSSSEARHQPEDKGTPTPKPAGPRPRPRMTSSIMTPTRASMARAGPISLKGPKTSLIPSLARSPSTKGLASPCTPRTEFNPRFKSSLPTLNNLKSILRKRQPLFSRDPAKIAAGTHVAAPDFKSDLLLGIKKEEADTVPSPSPKKHVEFTPSVKSRHVLIHESPLRSKTSTTPARLNPSDISYPSLPALTPEQIAAVQEEAESDVVLSPTVRHVRMSAVAEDESRYPELPVVAHGIAHGLANKKRHRDDMDEDGVPTMENSENVPPSDLATDSRSAKRLKKSAPVVSTPTKSRVVKTPSRVSSVRAGPPRSVSASAKQKSRGTLSLSRLNMLAKPKARP</sequence>
<accession>A0A8J8W731</accession>
<comment type="caution">
    <text evidence="2">The sequence shown here is derived from an EMBL/GenBank/DDBJ whole genome shotgun (WGS) entry which is preliminary data.</text>
</comment>
<dbReference type="OrthoDB" id="5204833at2759"/>
<feature type="compositionally biased region" description="Basic and acidic residues" evidence="1">
    <location>
        <begin position="190"/>
        <end position="202"/>
    </location>
</feature>
<keyword evidence="3" id="KW-1185">Reference proteome</keyword>